<dbReference type="AlphaFoldDB" id="A0A5C8LW20"/>
<organism evidence="2 3">
    <name type="scientific">Rheinheimera tangshanensis</name>
    <dbReference type="NCBI Taxonomy" id="400153"/>
    <lineage>
        <taxon>Bacteria</taxon>
        <taxon>Pseudomonadati</taxon>
        <taxon>Pseudomonadota</taxon>
        <taxon>Gammaproteobacteria</taxon>
        <taxon>Chromatiales</taxon>
        <taxon>Chromatiaceae</taxon>
        <taxon>Rheinheimera</taxon>
    </lineage>
</organism>
<dbReference type="RefSeq" id="WP_053423005.1">
    <property type="nucleotide sequence ID" value="NZ_BAAAGC010000009.1"/>
</dbReference>
<dbReference type="InterPro" id="IPR037401">
    <property type="entry name" value="SnoaL-like"/>
</dbReference>
<sequence length="107" mass="12238">MTVLDTAIDRYFSATNERNNTLAAECFDPDASVFDEGEQLTGLESIQRWLQQTQQKYQPMIQVLTAERNYGEVWVKANVSGQFQGSPIQLNYVFALQDGKISRLMIR</sequence>
<dbReference type="OrthoDB" id="8684708at2"/>
<evidence type="ECO:0000313" key="3">
    <source>
        <dbReference type="Proteomes" id="UP000321814"/>
    </source>
</evidence>
<protein>
    <submittedName>
        <fullName evidence="2">Nuclear transport factor 2 family protein</fullName>
    </submittedName>
</protein>
<dbReference type="InterPro" id="IPR032710">
    <property type="entry name" value="NTF2-like_dom_sf"/>
</dbReference>
<dbReference type="EMBL" id="VRLR01000007">
    <property type="protein sequence ID" value="TXK80253.1"/>
    <property type="molecule type" value="Genomic_DNA"/>
</dbReference>
<dbReference type="Proteomes" id="UP000321814">
    <property type="component" value="Unassembled WGS sequence"/>
</dbReference>
<gene>
    <name evidence="2" type="ORF">FU839_12015</name>
</gene>
<proteinExistence type="predicted"/>
<dbReference type="Pfam" id="PF12680">
    <property type="entry name" value="SnoaL_2"/>
    <property type="match status" value="1"/>
</dbReference>
<dbReference type="SUPFAM" id="SSF54427">
    <property type="entry name" value="NTF2-like"/>
    <property type="match status" value="1"/>
</dbReference>
<feature type="domain" description="SnoaL-like" evidence="1">
    <location>
        <begin position="9"/>
        <end position="103"/>
    </location>
</feature>
<evidence type="ECO:0000259" key="1">
    <source>
        <dbReference type="Pfam" id="PF12680"/>
    </source>
</evidence>
<dbReference type="Gene3D" id="3.10.450.50">
    <property type="match status" value="1"/>
</dbReference>
<reference evidence="2 3" key="1">
    <citation type="submission" date="2019-08" db="EMBL/GenBank/DDBJ databases">
        <title>Draft genome analysis of Rheinheimera tangshanensis isolated from the roots of fresh rice plants (Oryza sativa).</title>
        <authorList>
            <person name="Yu Q."/>
            <person name="Qi Y."/>
            <person name="Zhang H."/>
            <person name="Pu J."/>
        </authorList>
    </citation>
    <scope>NUCLEOTIDE SEQUENCE [LARGE SCALE GENOMIC DNA]</scope>
    <source>
        <strain evidence="2 3">JA3-B52</strain>
    </source>
</reference>
<keyword evidence="3" id="KW-1185">Reference proteome</keyword>
<accession>A0A5C8LW20</accession>
<comment type="caution">
    <text evidence="2">The sequence shown here is derived from an EMBL/GenBank/DDBJ whole genome shotgun (WGS) entry which is preliminary data.</text>
</comment>
<evidence type="ECO:0000313" key="2">
    <source>
        <dbReference type="EMBL" id="TXK80253.1"/>
    </source>
</evidence>
<name>A0A5C8LW20_9GAMM</name>